<reference evidence="1" key="1">
    <citation type="submission" date="2023-03" db="EMBL/GenBank/DDBJ databases">
        <title>Massive genome expansion in bonnet fungi (Mycena s.s.) driven by repeated elements and novel gene families across ecological guilds.</title>
        <authorList>
            <consortium name="Lawrence Berkeley National Laboratory"/>
            <person name="Harder C.B."/>
            <person name="Miyauchi S."/>
            <person name="Viragh M."/>
            <person name="Kuo A."/>
            <person name="Thoen E."/>
            <person name="Andreopoulos B."/>
            <person name="Lu D."/>
            <person name="Skrede I."/>
            <person name="Drula E."/>
            <person name="Henrissat B."/>
            <person name="Morin E."/>
            <person name="Kohler A."/>
            <person name="Barry K."/>
            <person name="LaButti K."/>
            <person name="Morin E."/>
            <person name="Salamov A."/>
            <person name="Lipzen A."/>
            <person name="Mereny Z."/>
            <person name="Hegedus B."/>
            <person name="Baldrian P."/>
            <person name="Stursova M."/>
            <person name="Weitz H."/>
            <person name="Taylor A."/>
            <person name="Grigoriev I.V."/>
            <person name="Nagy L.G."/>
            <person name="Martin F."/>
            <person name="Kauserud H."/>
        </authorList>
    </citation>
    <scope>NUCLEOTIDE SEQUENCE</scope>
    <source>
        <strain evidence="1">CBHHK002</strain>
    </source>
</reference>
<keyword evidence="2" id="KW-1185">Reference proteome</keyword>
<sequence length="362" mass="39128">MSNTQVSAYVTLAARKNVLEENGDDPGLASGSIINFQHICTVQPESSRQLKFKQPLLWNTALPCSTHLQHEPPLVADGYPAEVLDKVTAEERVSIRKAMPDRSTARDFRQPCLTCILRILHFTTSLTTSSRNQYVHENDPIRPARQRASSLQCLAVQLDADNGHRDGLPLPDRRYASVSVPSNPPPTNIGGGVAGITPQLENLLSDLRQLDSLLTSVSSAVTKLLSTVTDLHLWVDQPVGTVADDLLKQIQRITGEVGNINGILSGITSGAAKPTCGNQISTVGQRTLNQLTGLVDQINKIIGALEKCKANTAKLATLKAARTDLVGKLSILYPRLSSDYNTPAHADALTAAYQNLLHTLNN</sequence>
<evidence type="ECO:0000313" key="2">
    <source>
        <dbReference type="Proteomes" id="UP001218218"/>
    </source>
</evidence>
<protein>
    <submittedName>
        <fullName evidence="1">Uncharacterized protein</fullName>
    </submittedName>
</protein>
<comment type="caution">
    <text evidence="1">The sequence shown here is derived from an EMBL/GenBank/DDBJ whole genome shotgun (WGS) entry which is preliminary data.</text>
</comment>
<dbReference type="Proteomes" id="UP001218218">
    <property type="component" value="Unassembled WGS sequence"/>
</dbReference>
<accession>A0AAD6ZK84</accession>
<gene>
    <name evidence="1" type="ORF">DFH08DRAFT_940991</name>
</gene>
<dbReference type="AlphaFoldDB" id="A0AAD6ZK84"/>
<name>A0AAD6ZK84_9AGAR</name>
<organism evidence="1 2">
    <name type="scientific">Mycena albidolilacea</name>
    <dbReference type="NCBI Taxonomy" id="1033008"/>
    <lineage>
        <taxon>Eukaryota</taxon>
        <taxon>Fungi</taxon>
        <taxon>Dikarya</taxon>
        <taxon>Basidiomycota</taxon>
        <taxon>Agaricomycotina</taxon>
        <taxon>Agaricomycetes</taxon>
        <taxon>Agaricomycetidae</taxon>
        <taxon>Agaricales</taxon>
        <taxon>Marasmiineae</taxon>
        <taxon>Mycenaceae</taxon>
        <taxon>Mycena</taxon>
    </lineage>
</organism>
<proteinExistence type="predicted"/>
<dbReference type="EMBL" id="JARIHO010000042">
    <property type="protein sequence ID" value="KAJ7326316.1"/>
    <property type="molecule type" value="Genomic_DNA"/>
</dbReference>
<evidence type="ECO:0000313" key="1">
    <source>
        <dbReference type="EMBL" id="KAJ7326316.1"/>
    </source>
</evidence>